<reference evidence="1 2" key="1">
    <citation type="submission" date="2013-07" db="EMBL/GenBank/DDBJ databases">
        <title>Complete genome sequence of Bacillus infantis NRRL B-14911 that has potential to induce cardiac disease by antigenic mimicry.</title>
        <authorList>
            <person name="Massilamany C."/>
            <person name="Smith T.P.L."/>
            <person name="Loy J.D."/>
            <person name="Barletta R."/>
            <person name="Reddy J."/>
        </authorList>
    </citation>
    <scope>NUCLEOTIDE SEQUENCE [LARGE SCALE GENOMIC DNA]</scope>
    <source>
        <strain evidence="1 2">NRRL B-14911</strain>
    </source>
</reference>
<dbReference type="EMBL" id="CP006643">
    <property type="protein sequence ID" value="AGX06474.1"/>
    <property type="molecule type" value="Genomic_DNA"/>
</dbReference>
<dbReference type="KEGG" id="bif:N288_23175"/>
<dbReference type="SUPFAM" id="SSF56281">
    <property type="entry name" value="Metallo-hydrolase/oxidoreductase"/>
    <property type="match status" value="1"/>
</dbReference>
<dbReference type="PANTHER" id="PTHR30619:SF1">
    <property type="entry name" value="RECOMBINATION PROTEIN 2"/>
    <property type="match status" value="1"/>
</dbReference>
<sequence>MRQNIDNVKRNVENLKEKKTDELGKEIRVYIEKYIPEKEILLLDFVSQQHFEQFCLRKNVNPQQSENRTMLYIRNIRISKKAEPKEGFHYPIPEELFDQKHTFENSPINENGIMLEQITAFFITLRGDNDISFETSAASQRSILPEAGYFNWEEDVIKIIEDVKIKNEELKIIIRNVGQANWNEVYSNGSCKIIYDIGCSIYYDVNVVKNLINNTPLNHHPVLIISHWDIDHYLALVKFPKLDFNKFRNIIVPYRLPNKTSEKVLKLFPQNKVIRIPECSKKLIGRKISSKLIKSTDNLALFRGERSSDRNKSGLSLAVIGKYQSVILPADHTYYQVFRNMYTELPENIPLNLVTPHHGGKAGSITRALKDLMIMPGASITSTGKNNYGHPFEETKSQLDNHGFTWVRTDEGVKDPEIIL</sequence>
<dbReference type="AlphaFoldDB" id="U5LF30"/>
<dbReference type="Proteomes" id="UP000017805">
    <property type="component" value="Chromosome"/>
</dbReference>
<evidence type="ECO:0000313" key="2">
    <source>
        <dbReference type="Proteomes" id="UP000017805"/>
    </source>
</evidence>
<dbReference type="HOGENOM" id="CLU_666739_0_0_9"/>
<dbReference type="InterPro" id="IPR052159">
    <property type="entry name" value="Competence_DNA_uptake"/>
</dbReference>
<name>U5LF30_9BACI</name>
<organism evidence="1 2">
    <name type="scientific">Bacillus infantis NRRL B-14911</name>
    <dbReference type="NCBI Taxonomy" id="1367477"/>
    <lineage>
        <taxon>Bacteria</taxon>
        <taxon>Bacillati</taxon>
        <taxon>Bacillota</taxon>
        <taxon>Bacilli</taxon>
        <taxon>Bacillales</taxon>
        <taxon>Bacillaceae</taxon>
        <taxon>Bacillus</taxon>
    </lineage>
</organism>
<dbReference type="STRING" id="1367477.N288_23175"/>
<proteinExistence type="predicted"/>
<evidence type="ECO:0008006" key="3">
    <source>
        <dbReference type="Google" id="ProtNLM"/>
    </source>
</evidence>
<evidence type="ECO:0000313" key="1">
    <source>
        <dbReference type="EMBL" id="AGX06474.1"/>
    </source>
</evidence>
<dbReference type="PANTHER" id="PTHR30619">
    <property type="entry name" value="DNA INTERNALIZATION/COMPETENCE PROTEIN COMEC/REC2"/>
    <property type="match status" value="1"/>
</dbReference>
<accession>U5LF30</accession>
<dbReference type="RefSeq" id="WP_009792750.1">
    <property type="nucleotide sequence ID" value="NC_022524.1"/>
</dbReference>
<gene>
    <name evidence="1" type="ORF">N288_23175</name>
</gene>
<dbReference type="PATRIC" id="fig|1367477.3.peg.4625"/>
<keyword evidence="2" id="KW-1185">Reference proteome</keyword>
<dbReference type="InterPro" id="IPR036866">
    <property type="entry name" value="RibonucZ/Hydroxyglut_hydro"/>
</dbReference>
<dbReference type="Gene3D" id="3.60.15.10">
    <property type="entry name" value="Ribonuclease Z/Hydroxyacylglutathione hydrolase-like"/>
    <property type="match status" value="1"/>
</dbReference>
<protein>
    <recommendedName>
        <fullName evidence="3">Metallo-beta-lactamase domain-containing protein</fullName>
    </recommendedName>
</protein>
<dbReference type="OrthoDB" id="9761531at2"/>